<evidence type="ECO:0000313" key="3">
    <source>
        <dbReference type="EMBL" id="ROT80362.1"/>
    </source>
</evidence>
<proteinExistence type="predicted"/>
<comment type="caution">
    <text evidence="3">The sequence shown here is derived from an EMBL/GenBank/DDBJ whole genome shotgun (WGS) entry which is preliminary data.</text>
</comment>
<dbReference type="Gene3D" id="3.10.100.10">
    <property type="entry name" value="Mannose-Binding Protein A, subunit A"/>
    <property type="match status" value="1"/>
</dbReference>
<dbReference type="GO" id="GO:0030246">
    <property type="term" value="F:carbohydrate binding"/>
    <property type="evidence" value="ECO:0007669"/>
    <property type="project" value="UniProtKB-KW"/>
</dbReference>
<dbReference type="InterPro" id="IPR016186">
    <property type="entry name" value="C-type_lectin-like/link_sf"/>
</dbReference>
<accession>A0A3R7PRI1</accession>
<dbReference type="InterPro" id="IPR001304">
    <property type="entry name" value="C-type_lectin-like"/>
</dbReference>
<gene>
    <name evidence="3" type="ORF">C7M84_000903</name>
</gene>
<dbReference type="InterPro" id="IPR016187">
    <property type="entry name" value="CTDL_fold"/>
</dbReference>
<dbReference type="SUPFAM" id="SSF56436">
    <property type="entry name" value="C-type lectin-like"/>
    <property type="match status" value="1"/>
</dbReference>
<protein>
    <submittedName>
        <fullName evidence="3">C-type lectin</fullName>
    </submittedName>
</protein>
<organism evidence="3 4">
    <name type="scientific">Penaeus vannamei</name>
    <name type="common">Whiteleg shrimp</name>
    <name type="synonym">Litopenaeus vannamei</name>
    <dbReference type="NCBI Taxonomy" id="6689"/>
    <lineage>
        <taxon>Eukaryota</taxon>
        <taxon>Metazoa</taxon>
        <taxon>Ecdysozoa</taxon>
        <taxon>Arthropoda</taxon>
        <taxon>Crustacea</taxon>
        <taxon>Multicrustacea</taxon>
        <taxon>Malacostraca</taxon>
        <taxon>Eumalacostraca</taxon>
        <taxon>Eucarida</taxon>
        <taxon>Decapoda</taxon>
        <taxon>Dendrobranchiata</taxon>
        <taxon>Penaeoidea</taxon>
        <taxon>Penaeidae</taxon>
        <taxon>Penaeus</taxon>
    </lineage>
</organism>
<feature type="chain" id="PRO_5018776689" evidence="1">
    <location>
        <begin position="20"/>
        <end position="166"/>
    </location>
</feature>
<name>A0A3R7PRI1_PENVA</name>
<dbReference type="EMBL" id="QCYY01001126">
    <property type="protein sequence ID" value="ROT80362.1"/>
    <property type="molecule type" value="Genomic_DNA"/>
</dbReference>
<keyword evidence="1" id="KW-0732">Signal</keyword>
<dbReference type="OrthoDB" id="6353463at2759"/>
<reference evidence="3 4" key="1">
    <citation type="submission" date="2018-04" db="EMBL/GenBank/DDBJ databases">
        <authorList>
            <person name="Zhang X."/>
            <person name="Yuan J."/>
            <person name="Li F."/>
            <person name="Xiang J."/>
        </authorList>
    </citation>
    <scope>NUCLEOTIDE SEQUENCE [LARGE SCALE GENOMIC DNA]</scope>
    <source>
        <tissue evidence="3">Muscle</tissue>
    </source>
</reference>
<evidence type="ECO:0000313" key="4">
    <source>
        <dbReference type="Proteomes" id="UP000283509"/>
    </source>
</evidence>
<dbReference type="AlphaFoldDB" id="A0A3R7PRI1"/>
<feature type="signal peptide" evidence="1">
    <location>
        <begin position="1"/>
        <end position="19"/>
    </location>
</feature>
<dbReference type="Proteomes" id="UP000283509">
    <property type="component" value="Unassembled WGS sequence"/>
</dbReference>
<keyword evidence="3" id="KW-0430">Lectin</keyword>
<dbReference type="PROSITE" id="PS50041">
    <property type="entry name" value="C_TYPE_LECTIN_2"/>
    <property type="match status" value="1"/>
</dbReference>
<feature type="domain" description="C-type lectin" evidence="2">
    <location>
        <begin position="26"/>
        <end position="122"/>
    </location>
</feature>
<evidence type="ECO:0000259" key="2">
    <source>
        <dbReference type="PROSITE" id="PS50041"/>
    </source>
</evidence>
<reference evidence="3 4" key="2">
    <citation type="submission" date="2019-01" db="EMBL/GenBank/DDBJ databases">
        <title>The decoding of complex shrimp genome reveals the adaptation for benthos swimmer, frequently molting mechanism and breeding impact on genome.</title>
        <authorList>
            <person name="Sun Y."/>
            <person name="Gao Y."/>
            <person name="Yu Y."/>
        </authorList>
    </citation>
    <scope>NUCLEOTIDE SEQUENCE [LARGE SCALE GENOMIC DNA]</scope>
    <source>
        <tissue evidence="3">Muscle</tissue>
    </source>
</reference>
<dbReference type="CDD" id="cd00037">
    <property type="entry name" value="CLECT"/>
    <property type="match status" value="1"/>
</dbReference>
<sequence>MNGLSGFFVVALAAVTVPSAPTASSRGGGCFHVLDSEETPITWEDAREMCIGLSGNGWNADLASMDTTSQLEAFAEAWDTVGANYRPYGYMWVGFTRESGEWANLDGVPLSTYSNMWREGHPHDMNMYVYIEDVTMTSGIGSRGRFYASCTMQDALGRALCRAFPA</sequence>
<keyword evidence="4" id="KW-1185">Reference proteome</keyword>
<evidence type="ECO:0000256" key="1">
    <source>
        <dbReference type="SAM" id="SignalP"/>
    </source>
</evidence>